<dbReference type="InterPro" id="IPR057966">
    <property type="entry name" value="T4_SCAF"/>
</dbReference>
<dbReference type="GeneID" id="40085783"/>
<evidence type="ECO:0000313" key="4">
    <source>
        <dbReference type="Proteomes" id="UP000224101"/>
    </source>
</evidence>
<dbReference type="RefSeq" id="YP_009609698.1">
    <property type="nucleotide sequence ID" value="NC_041997.1"/>
</dbReference>
<feature type="region of interest" description="Disordered" evidence="2">
    <location>
        <begin position="211"/>
        <end position="274"/>
    </location>
</feature>
<organism evidence="3 4">
    <name type="scientific">Acidovorax phage ACP17</name>
    <dbReference type="NCBI Taxonomy" id="2010329"/>
    <lineage>
        <taxon>Viruses</taxon>
        <taxon>Duplodnaviria</taxon>
        <taxon>Heunggongvirae</taxon>
        <taxon>Uroviricota</taxon>
        <taxon>Caudoviricetes</taxon>
        <taxon>Busanvirus</taxon>
        <taxon>Busanvirus ACP17</taxon>
    </lineage>
</organism>
<sequence>MLKEQITAFLGAETGLTEAHIEALSSAFGAQLAEAKLEAKVAAAEEHATELAALKEAHEADKAAAVELAAAKLEECVDVAVAEALKEHETRFVDADTVARVSNAINEIKGVFEKNGFVLNENAPLQEAQAKLEESKAEYNTLFERNTTLKEELANTALELEMAKRTIIFQSVTSGLADTLKEKVGALAEAVTFDSTEEFREGLKLIVEQAKSKAEVPAKKDSEDDTTDADDKDSKDKDGKGPMNESVIDAFGRPTKRLQDMTPAERQAYYRTAR</sequence>
<accession>A0A218M2V7</accession>
<proteinExistence type="predicted"/>
<dbReference type="KEGG" id="vg:40085783"/>
<dbReference type="EMBL" id="KY979132">
    <property type="protein sequence ID" value="ASD50377.1"/>
    <property type="molecule type" value="Genomic_DNA"/>
</dbReference>
<evidence type="ECO:0000256" key="1">
    <source>
        <dbReference type="SAM" id="Coils"/>
    </source>
</evidence>
<evidence type="ECO:0000313" key="3">
    <source>
        <dbReference type="EMBL" id="ASD50377.1"/>
    </source>
</evidence>
<dbReference type="Pfam" id="PF25623">
    <property type="entry name" value="T4_CASP"/>
    <property type="match status" value="1"/>
</dbReference>
<evidence type="ECO:0000256" key="2">
    <source>
        <dbReference type="SAM" id="MobiDB-lite"/>
    </source>
</evidence>
<keyword evidence="4" id="KW-1185">Reference proteome</keyword>
<dbReference type="Proteomes" id="UP000224101">
    <property type="component" value="Segment"/>
</dbReference>
<reference evidence="3 4" key="1">
    <citation type="submission" date="2017-08" db="EMBL/GenBank/DDBJ databases">
        <title>Characterization and complete genome sequence of novel bacteriophage infecting the causal agent of bacterial fruit blotch, Acidovorax citrulli.</title>
        <authorList>
            <person name="Midani A.R."/>
            <person name="Park S.-H."/>
            <person name="Choi T.-J."/>
        </authorList>
    </citation>
    <scope>NUCLEOTIDE SEQUENCE [LARGE SCALE GENOMIC DNA]</scope>
</reference>
<protein>
    <submittedName>
        <fullName evidence="3">Prohead assembly (Scaffolding) protein</fullName>
    </submittedName>
</protein>
<feature type="coiled-coil region" evidence="1">
    <location>
        <begin position="125"/>
        <end position="166"/>
    </location>
</feature>
<name>A0A218M2V7_9CAUD</name>
<keyword evidence="1" id="KW-0175">Coiled coil</keyword>
<feature type="compositionally biased region" description="Basic and acidic residues" evidence="2">
    <location>
        <begin position="211"/>
        <end position="222"/>
    </location>
</feature>